<reference evidence="4" key="1">
    <citation type="submission" date="2016-06" db="UniProtKB">
        <authorList>
            <consortium name="WormBaseParasite"/>
        </authorList>
    </citation>
    <scope>IDENTIFICATION</scope>
</reference>
<dbReference type="EMBL" id="UYSU01048964">
    <property type="protein sequence ID" value="VDM06116.1"/>
    <property type="molecule type" value="Genomic_DNA"/>
</dbReference>
<sequence>ISGAHGCKFYGHRSLRAGPGDCYADFCIKTSQPQPHTLFGDSGDPLPDEGETDEGLFGENSADLAGKDFAVGDDVITAAKPRWRRRRPVCFPKPRRPRVRPL</sequence>
<evidence type="ECO:0000256" key="1">
    <source>
        <dbReference type="SAM" id="MobiDB-lite"/>
    </source>
</evidence>
<evidence type="ECO:0000313" key="4">
    <source>
        <dbReference type="WBParaSite" id="SSLN_0002046401-mRNA-1"/>
    </source>
</evidence>
<name>A0A183TTD2_SCHSO</name>
<accession>A0A183TTD2</accession>
<organism evidence="4">
    <name type="scientific">Schistocephalus solidus</name>
    <name type="common">Tapeworm</name>
    <dbReference type="NCBI Taxonomy" id="70667"/>
    <lineage>
        <taxon>Eukaryota</taxon>
        <taxon>Metazoa</taxon>
        <taxon>Spiralia</taxon>
        <taxon>Lophotrochozoa</taxon>
        <taxon>Platyhelminthes</taxon>
        <taxon>Cestoda</taxon>
        <taxon>Eucestoda</taxon>
        <taxon>Diphyllobothriidea</taxon>
        <taxon>Diphyllobothriidae</taxon>
        <taxon>Schistocephalus</taxon>
    </lineage>
</organism>
<evidence type="ECO:0000313" key="3">
    <source>
        <dbReference type="Proteomes" id="UP000275846"/>
    </source>
</evidence>
<feature type="region of interest" description="Disordered" evidence="1">
    <location>
        <begin position="34"/>
        <end position="59"/>
    </location>
</feature>
<keyword evidence="3" id="KW-1185">Reference proteome</keyword>
<gene>
    <name evidence="2" type="ORF">SSLN_LOCUS19730</name>
</gene>
<feature type="compositionally biased region" description="Acidic residues" evidence="1">
    <location>
        <begin position="46"/>
        <end position="56"/>
    </location>
</feature>
<dbReference type="AlphaFoldDB" id="A0A183TTD2"/>
<evidence type="ECO:0000313" key="2">
    <source>
        <dbReference type="EMBL" id="VDM06116.1"/>
    </source>
</evidence>
<proteinExistence type="predicted"/>
<reference evidence="2 3" key="2">
    <citation type="submission" date="2018-11" db="EMBL/GenBank/DDBJ databases">
        <authorList>
            <consortium name="Pathogen Informatics"/>
        </authorList>
    </citation>
    <scope>NUCLEOTIDE SEQUENCE [LARGE SCALE GENOMIC DNA]</scope>
    <source>
        <strain evidence="2 3">NST_G2</strain>
    </source>
</reference>
<dbReference type="WBParaSite" id="SSLN_0002046401-mRNA-1">
    <property type="protein sequence ID" value="SSLN_0002046401-mRNA-1"/>
    <property type="gene ID" value="SSLN_0002046401"/>
</dbReference>
<dbReference type="Proteomes" id="UP000275846">
    <property type="component" value="Unassembled WGS sequence"/>
</dbReference>
<protein>
    <submittedName>
        <fullName evidence="4">Metalloprotease</fullName>
    </submittedName>
</protein>